<comment type="similarity">
    <text evidence="9">Belongs to the bacterial CoaD family.</text>
</comment>
<dbReference type="GO" id="GO:0005737">
    <property type="term" value="C:cytoplasm"/>
    <property type="evidence" value="ECO:0007669"/>
    <property type="project" value="UniProtKB-SubCell"/>
</dbReference>
<dbReference type="Gene3D" id="3.40.50.620">
    <property type="entry name" value="HUPs"/>
    <property type="match status" value="1"/>
</dbReference>
<evidence type="ECO:0000256" key="6">
    <source>
        <dbReference type="ARBA" id="ARBA00022842"/>
    </source>
</evidence>
<dbReference type="RefSeq" id="WP_141609718.1">
    <property type="nucleotide sequence ID" value="NZ_VIGC02000009.1"/>
</dbReference>
<feature type="binding site" evidence="9">
    <location>
        <begin position="88"/>
        <end position="90"/>
    </location>
    <ligand>
        <name>ATP</name>
        <dbReference type="ChEBI" id="CHEBI:30616"/>
    </ligand>
</feature>
<evidence type="ECO:0000256" key="4">
    <source>
        <dbReference type="ARBA" id="ARBA00022741"/>
    </source>
</evidence>
<keyword evidence="3 9" id="KW-0548">Nucleotidyltransferase</keyword>
<dbReference type="AlphaFoldDB" id="A0A540VHC6"/>
<dbReference type="OrthoDB" id="9806661at2"/>
<dbReference type="InterPro" id="IPR014729">
    <property type="entry name" value="Rossmann-like_a/b/a_fold"/>
</dbReference>
<dbReference type="InParanoid" id="A0A540VHC6"/>
<keyword evidence="7 9" id="KW-0173">Coenzyme A biosynthesis</keyword>
<evidence type="ECO:0000256" key="8">
    <source>
        <dbReference type="ARBA" id="ARBA00029346"/>
    </source>
</evidence>
<dbReference type="Pfam" id="PF01467">
    <property type="entry name" value="CTP_transf_like"/>
    <property type="match status" value="1"/>
</dbReference>
<dbReference type="EC" id="2.7.7.3" evidence="9"/>
<dbReference type="InterPro" id="IPR004821">
    <property type="entry name" value="Cyt_trans-like"/>
</dbReference>
<evidence type="ECO:0000259" key="10">
    <source>
        <dbReference type="Pfam" id="PF01467"/>
    </source>
</evidence>
<feature type="binding site" evidence="9">
    <location>
        <position position="9"/>
    </location>
    <ligand>
        <name>substrate</name>
    </ligand>
</feature>
<comment type="caution">
    <text evidence="11">The sequence shown here is derived from an EMBL/GenBank/DDBJ whole genome shotgun (WGS) entry which is preliminary data.</text>
</comment>
<comment type="pathway">
    <text evidence="9">Cofactor biosynthesis; coenzyme A biosynthesis; CoA from (R)-pantothenate: step 4/5.</text>
</comment>
<feature type="binding site" evidence="9">
    <location>
        <position position="17"/>
    </location>
    <ligand>
        <name>ATP</name>
        <dbReference type="ChEBI" id="CHEBI:30616"/>
    </ligand>
</feature>
<protein>
    <recommendedName>
        <fullName evidence="9">Phosphopantetheine adenylyltransferase</fullName>
        <ecNumber evidence="9">2.7.7.3</ecNumber>
    </recommendedName>
    <alternativeName>
        <fullName evidence="9">Dephospho-CoA pyrophosphorylase</fullName>
    </alternativeName>
    <alternativeName>
        <fullName evidence="9">Pantetheine-phosphate adenylyltransferase</fullName>
        <shortName evidence="9">PPAT</shortName>
    </alternativeName>
</protein>
<dbReference type="FunCoup" id="A0A540VHC6">
    <property type="interactions" value="461"/>
</dbReference>
<dbReference type="GO" id="GO:0015937">
    <property type="term" value="P:coenzyme A biosynthetic process"/>
    <property type="evidence" value="ECO:0007669"/>
    <property type="project" value="UniProtKB-UniRule"/>
</dbReference>
<comment type="catalytic activity">
    <reaction evidence="8 9">
        <text>(R)-4'-phosphopantetheine + ATP + H(+) = 3'-dephospho-CoA + diphosphate</text>
        <dbReference type="Rhea" id="RHEA:19801"/>
        <dbReference type="ChEBI" id="CHEBI:15378"/>
        <dbReference type="ChEBI" id="CHEBI:30616"/>
        <dbReference type="ChEBI" id="CHEBI:33019"/>
        <dbReference type="ChEBI" id="CHEBI:57328"/>
        <dbReference type="ChEBI" id="CHEBI:61723"/>
        <dbReference type="EC" id="2.7.7.3"/>
    </reaction>
</comment>
<dbReference type="CDD" id="cd02163">
    <property type="entry name" value="PPAT"/>
    <property type="match status" value="1"/>
</dbReference>
<proteinExistence type="inferred from homology"/>
<dbReference type="UniPathway" id="UPA00241">
    <property type="reaction ID" value="UER00355"/>
</dbReference>
<dbReference type="GO" id="GO:0005524">
    <property type="term" value="F:ATP binding"/>
    <property type="evidence" value="ECO:0007669"/>
    <property type="project" value="UniProtKB-KW"/>
</dbReference>
<dbReference type="PANTHER" id="PTHR21342">
    <property type="entry name" value="PHOSPHOPANTETHEINE ADENYLYLTRANSFERASE"/>
    <property type="match status" value="1"/>
</dbReference>
<keyword evidence="6 9" id="KW-0460">Magnesium</keyword>
<dbReference type="EMBL" id="VIGC01000009">
    <property type="protein sequence ID" value="TQE96165.1"/>
    <property type="molecule type" value="Genomic_DNA"/>
</dbReference>
<name>A0A540VHC6_9CHLR</name>
<evidence type="ECO:0000256" key="1">
    <source>
        <dbReference type="ARBA" id="ARBA00022490"/>
    </source>
</evidence>
<accession>A0A540VHC6</accession>
<comment type="function">
    <text evidence="9">Reversibly transfers an adenylyl group from ATP to 4'-phosphopantetheine, yielding dephospho-CoA (dPCoA) and pyrophosphate.</text>
</comment>
<evidence type="ECO:0000256" key="5">
    <source>
        <dbReference type="ARBA" id="ARBA00022840"/>
    </source>
</evidence>
<keyword evidence="5 9" id="KW-0067">ATP-binding</keyword>
<evidence type="ECO:0000256" key="3">
    <source>
        <dbReference type="ARBA" id="ARBA00022695"/>
    </source>
</evidence>
<dbReference type="NCBIfam" id="TIGR00125">
    <property type="entry name" value="cyt_tran_rel"/>
    <property type="match status" value="1"/>
</dbReference>
<feature type="binding site" evidence="9">
    <location>
        <position position="87"/>
    </location>
    <ligand>
        <name>substrate</name>
    </ligand>
</feature>
<evidence type="ECO:0000313" key="11">
    <source>
        <dbReference type="EMBL" id="TQE96165.1"/>
    </source>
</evidence>
<feature type="binding site" evidence="9">
    <location>
        <position position="41"/>
    </location>
    <ligand>
        <name>substrate</name>
    </ligand>
</feature>
<sequence>MIRALYPGTFDPIHNGHIDIATRASRIFDEVVVAVYDAPPKKLLFTTEERVQMASAALTHLPNVSVISYRGLTVSCARSVDAQVIVRGLRNVADFEFEHQIGWANHQLAPEIELCCLFCNGEYANLSATILKEVASLGGDYRQWAPEHVRLALQRKFPEADSAALPNVVSRSDGKLSHHG</sequence>
<gene>
    <name evidence="9 11" type="primary">coaD</name>
    <name evidence="11" type="ORF">FKZ61_08760</name>
</gene>
<feature type="binding site" evidence="9">
    <location>
        <position position="73"/>
    </location>
    <ligand>
        <name>substrate</name>
    </ligand>
</feature>
<evidence type="ECO:0000256" key="7">
    <source>
        <dbReference type="ARBA" id="ARBA00022993"/>
    </source>
</evidence>
<keyword evidence="12" id="KW-1185">Reference proteome</keyword>
<comment type="subunit">
    <text evidence="9">Homohexamer.</text>
</comment>
<dbReference type="SUPFAM" id="SSF52374">
    <property type="entry name" value="Nucleotidylyl transferase"/>
    <property type="match status" value="1"/>
</dbReference>
<evidence type="ECO:0000313" key="12">
    <source>
        <dbReference type="Proteomes" id="UP000317371"/>
    </source>
</evidence>
<dbReference type="GO" id="GO:0004595">
    <property type="term" value="F:pantetheine-phosphate adenylyltransferase activity"/>
    <property type="evidence" value="ECO:0007669"/>
    <property type="project" value="UniProtKB-UniRule"/>
</dbReference>
<evidence type="ECO:0000256" key="9">
    <source>
        <dbReference type="HAMAP-Rule" id="MF_00151"/>
    </source>
</evidence>
<dbReference type="Proteomes" id="UP000317371">
    <property type="component" value="Unassembled WGS sequence"/>
</dbReference>
<feature type="binding site" evidence="9">
    <location>
        <begin position="123"/>
        <end position="129"/>
    </location>
    <ligand>
        <name>ATP</name>
        <dbReference type="ChEBI" id="CHEBI:30616"/>
    </ligand>
</feature>
<keyword evidence="1 9" id="KW-0963">Cytoplasm</keyword>
<dbReference type="PANTHER" id="PTHR21342:SF1">
    <property type="entry name" value="PHOSPHOPANTETHEINE ADENYLYLTRANSFERASE"/>
    <property type="match status" value="1"/>
</dbReference>
<keyword evidence="2 9" id="KW-0808">Transferase</keyword>
<reference evidence="11 12" key="1">
    <citation type="submission" date="2019-06" db="EMBL/GenBank/DDBJ databases">
        <title>Genome sequence of Litorilinea aerophila BAA-2444.</title>
        <authorList>
            <person name="Maclea K.S."/>
            <person name="Maurais E.G."/>
            <person name="Iannazzi L.C."/>
        </authorList>
    </citation>
    <scope>NUCLEOTIDE SEQUENCE [LARGE SCALE GENOMIC DNA]</scope>
    <source>
        <strain evidence="11 12">ATCC BAA-2444</strain>
    </source>
</reference>
<dbReference type="InterPro" id="IPR001980">
    <property type="entry name" value="PPAT"/>
</dbReference>
<dbReference type="PRINTS" id="PR01020">
    <property type="entry name" value="LPSBIOSNTHSS"/>
</dbReference>
<organism evidence="11 12">
    <name type="scientific">Litorilinea aerophila</name>
    <dbReference type="NCBI Taxonomy" id="1204385"/>
    <lineage>
        <taxon>Bacteria</taxon>
        <taxon>Bacillati</taxon>
        <taxon>Chloroflexota</taxon>
        <taxon>Caldilineae</taxon>
        <taxon>Caldilineales</taxon>
        <taxon>Caldilineaceae</taxon>
        <taxon>Litorilinea</taxon>
    </lineage>
</organism>
<keyword evidence="4 9" id="KW-0547">Nucleotide-binding</keyword>
<feature type="site" description="Transition state stabilizer" evidence="9">
    <location>
        <position position="17"/>
    </location>
</feature>
<feature type="binding site" evidence="9">
    <location>
        <begin position="9"/>
        <end position="10"/>
    </location>
    <ligand>
        <name>ATP</name>
        <dbReference type="ChEBI" id="CHEBI:30616"/>
    </ligand>
</feature>
<feature type="domain" description="Cytidyltransferase-like" evidence="10">
    <location>
        <begin position="5"/>
        <end position="133"/>
    </location>
</feature>
<dbReference type="HAMAP" id="MF_00151">
    <property type="entry name" value="PPAT_bact"/>
    <property type="match status" value="1"/>
</dbReference>
<evidence type="ECO:0000256" key="2">
    <source>
        <dbReference type="ARBA" id="ARBA00022679"/>
    </source>
</evidence>
<comment type="cofactor">
    <cofactor evidence="9">
        <name>Mg(2+)</name>
        <dbReference type="ChEBI" id="CHEBI:18420"/>
    </cofactor>
</comment>
<dbReference type="NCBIfam" id="TIGR01510">
    <property type="entry name" value="coaD_prev_kdtB"/>
    <property type="match status" value="1"/>
</dbReference>
<comment type="subcellular location">
    <subcellularLocation>
        <location evidence="9">Cytoplasm</location>
    </subcellularLocation>
</comment>
<feature type="binding site" evidence="9">
    <location>
        <position position="98"/>
    </location>
    <ligand>
        <name>ATP</name>
        <dbReference type="ChEBI" id="CHEBI:30616"/>
    </ligand>
</feature>